<proteinExistence type="inferred from homology"/>
<dbReference type="GO" id="GO:0051287">
    <property type="term" value="F:NAD binding"/>
    <property type="evidence" value="ECO:0007669"/>
    <property type="project" value="InterPro"/>
</dbReference>
<dbReference type="AlphaFoldDB" id="A0AAU7CB77"/>
<dbReference type="Pfam" id="PF00389">
    <property type="entry name" value="2-Hacid_dh"/>
    <property type="match status" value="1"/>
</dbReference>
<evidence type="ECO:0000259" key="5">
    <source>
        <dbReference type="Pfam" id="PF02826"/>
    </source>
</evidence>
<dbReference type="SUPFAM" id="SSF51735">
    <property type="entry name" value="NAD(P)-binding Rossmann-fold domains"/>
    <property type="match status" value="1"/>
</dbReference>
<dbReference type="Gene3D" id="3.40.50.720">
    <property type="entry name" value="NAD(P)-binding Rossmann-like Domain"/>
    <property type="match status" value="2"/>
</dbReference>
<reference evidence="6" key="1">
    <citation type="submission" date="2024-05" db="EMBL/GenBank/DDBJ databases">
        <title>Planctomycetes of the genus Singulisphaera possess chitinolytic capabilities.</title>
        <authorList>
            <person name="Ivanova A."/>
        </authorList>
    </citation>
    <scope>NUCLEOTIDE SEQUENCE</scope>
    <source>
        <strain evidence="6">Ch08T</strain>
    </source>
</reference>
<gene>
    <name evidence="6" type="ORF">V5E97_29090</name>
</gene>
<evidence type="ECO:0000313" key="6">
    <source>
        <dbReference type="EMBL" id="XBH02358.1"/>
    </source>
</evidence>
<dbReference type="RefSeq" id="WP_406695101.1">
    <property type="nucleotide sequence ID" value="NZ_CP155447.1"/>
</dbReference>
<name>A0AAU7CB77_9BACT</name>
<dbReference type="SUPFAM" id="SSF52283">
    <property type="entry name" value="Formate/glycerate dehydrogenase catalytic domain-like"/>
    <property type="match status" value="1"/>
</dbReference>
<dbReference type="InterPro" id="IPR006139">
    <property type="entry name" value="D-isomer_2_OHA_DH_cat_dom"/>
</dbReference>
<dbReference type="InterPro" id="IPR006140">
    <property type="entry name" value="D-isomer_DH_NAD-bd"/>
</dbReference>
<evidence type="ECO:0000256" key="3">
    <source>
        <dbReference type="RuleBase" id="RU003719"/>
    </source>
</evidence>
<evidence type="ECO:0000256" key="2">
    <source>
        <dbReference type="ARBA" id="ARBA00023027"/>
    </source>
</evidence>
<keyword evidence="2" id="KW-0520">NAD</keyword>
<feature type="domain" description="D-isomer specific 2-hydroxyacid dehydrogenase NAD-binding" evidence="5">
    <location>
        <begin position="106"/>
        <end position="301"/>
    </location>
</feature>
<sequence length="338" mass="36993">MSSTQIVIHPAVEPERFTILQSKFPDAHWVNAANPAEALAAMPQADAFLGKVTPELLAQAKQLRWVQAFTVSLEHYIFPELVDHPCVLTNARGLFGDVIADQVMGYVLCFARNLHTYLRRQVEHRYEPVGGESARVNNASGPGTVNAMDRATIFLPDTTMGIVGFGAIGSEIAQRALAFGMTVRAVDRYADRKLTPEGVASLDGLDQLPELLASSDFVVIAAPHTPETVALFNAETLAQMSPTSYLINIGRGAIVVLDDLVAALRQERIAGAALDVFEVEPLPKEHPLWDFPNVIITPHTAGYSPAIAKRHLAILVENVQRFRRGEPLINVVDKAMWF</sequence>
<dbReference type="InterPro" id="IPR036291">
    <property type="entry name" value="NAD(P)-bd_dom_sf"/>
</dbReference>
<keyword evidence="1 3" id="KW-0560">Oxidoreductase</keyword>
<protein>
    <submittedName>
        <fullName evidence="6">D-2-hydroxyacid dehydrogenase</fullName>
    </submittedName>
</protein>
<organism evidence="6">
    <name type="scientific">Singulisphaera sp. Ch08</name>
    <dbReference type="NCBI Taxonomy" id="3120278"/>
    <lineage>
        <taxon>Bacteria</taxon>
        <taxon>Pseudomonadati</taxon>
        <taxon>Planctomycetota</taxon>
        <taxon>Planctomycetia</taxon>
        <taxon>Isosphaerales</taxon>
        <taxon>Isosphaeraceae</taxon>
        <taxon>Singulisphaera</taxon>
    </lineage>
</organism>
<dbReference type="PANTHER" id="PTHR43333">
    <property type="entry name" value="2-HACID_DH_C DOMAIN-CONTAINING PROTEIN"/>
    <property type="match status" value="1"/>
</dbReference>
<evidence type="ECO:0000256" key="1">
    <source>
        <dbReference type="ARBA" id="ARBA00023002"/>
    </source>
</evidence>
<evidence type="ECO:0000259" key="4">
    <source>
        <dbReference type="Pfam" id="PF00389"/>
    </source>
</evidence>
<dbReference type="Pfam" id="PF02826">
    <property type="entry name" value="2-Hacid_dh_C"/>
    <property type="match status" value="1"/>
</dbReference>
<dbReference type="CDD" id="cd05300">
    <property type="entry name" value="2-Hacid_dh_1"/>
    <property type="match status" value="1"/>
</dbReference>
<dbReference type="EMBL" id="CP155447">
    <property type="protein sequence ID" value="XBH02358.1"/>
    <property type="molecule type" value="Genomic_DNA"/>
</dbReference>
<dbReference type="GO" id="GO:0016616">
    <property type="term" value="F:oxidoreductase activity, acting on the CH-OH group of donors, NAD or NADP as acceptor"/>
    <property type="evidence" value="ECO:0007669"/>
    <property type="project" value="InterPro"/>
</dbReference>
<comment type="similarity">
    <text evidence="3">Belongs to the D-isomer specific 2-hydroxyacid dehydrogenase family.</text>
</comment>
<feature type="domain" description="D-isomer specific 2-hydroxyacid dehydrogenase catalytic" evidence="4">
    <location>
        <begin position="15"/>
        <end position="332"/>
    </location>
</feature>
<accession>A0AAU7CB77</accession>
<dbReference type="PANTHER" id="PTHR43333:SF1">
    <property type="entry name" value="D-ISOMER SPECIFIC 2-HYDROXYACID DEHYDROGENASE NAD-BINDING DOMAIN-CONTAINING PROTEIN"/>
    <property type="match status" value="1"/>
</dbReference>